<reference evidence="1" key="1">
    <citation type="submission" date="2020-04" db="EMBL/GenBank/DDBJ databases">
        <authorList>
            <person name="Chiriac C."/>
            <person name="Salcher M."/>
            <person name="Ghai R."/>
            <person name="Kavagutti S V."/>
        </authorList>
    </citation>
    <scope>NUCLEOTIDE SEQUENCE</scope>
</reference>
<organism evidence="1">
    <name type="scientific">uncultured Caudovirales phage</name>
    <dbReference type="NCBI Taxonomy" id="2100421"/>
    <lineage>
        <taxon>Viruses</taxon>
        <taxon>Duplodnaviria</taxon>
        <taxon>Heunggongvirae</taxon>
        <taxon>Uroviricota</taxon>
        <taxon>Caudoviricetes</taxon>
        <taxon>Peduoviridae</taxon>
        <taxon>Maltschvirus</taxon>
        <taxon>Maltschvirus maltsch</taxon>
    </lineage>
</organism>
<proteinExistence type="predicted"/>
<dbReference type="EMBL" id="LR796429">
    <property type="protein sequence ID" value="CAB4144434.1"/>
    <property type="molecule type" value="Genomic_DNA"/>
</dbReference>
<protein>
    <recommendedName>
        <fullName evidence="2">VRR-NUC domain containing protein</fullName>
    </recommendedName>
</protein>
<evidence type="ECO:0008006" key="2">
    <source>
        <dbReference type="Google" id="ProtNLM"/>
    </source>
</evidence>
<gene>
    <name evidence="1" type="ORF">UFOVP470_34</name>
</gene>
<evidence type="ECO:0000313" key="1">
    <source>
        <dbReference type="EMBL" id="CAB4144434.1"/>
    </source>
</evidence>
<dbReference type="GO" id="GO:0003676">
    <property type="term" value="F:nucleic acid binding"/>
    <property type="evidence" value="ECO:0007669"/>
    <property type="project" value="InterPro"/>
</dbReference>
<name>A0A6J5MCY4_9CAUD</name>
<dbReference type="Gene3D" id="3.40.1350.10">
    <property type="match status" value="1"/>
</dbReference>
<accession>A0A6J5MCY4</accession>
<sequence>MTPEGKVKAKVKKLINWHLTLSPQLVYTYMPVPGGFGSPSLDFIGCASGHFYAVETKAKGKKLTAQQEQTARVMRQAGAAVFEVIGDDGLEELDRWLSGVLGHGCCFEGPQVTCDPLPRGRGKRHPASTGI</sequence>
<dbReference type="InterPro" id="IPR011856">
    <property type="entry name" value="tRNA_endonuc-like_dom_sf"/>
</dbReference>